<dbReference type="Proteomes" id="UP000198356">
    <property type="component" value="Unassembled WGS sequence"/>
</dbReference>
<keyword evidence="1" id="KW-0472">Membrane</keyword>
<dbReference type="RefSeq" id="WP_089409498.1">
    <property type="nucleotide sequence ID" value="NZ_FZOU01000006.1"/>
</dbReference>
<proteinExistence type="predicted"/>
<name>A0A239L6Y5_9BACT</name>
<evidence type="ECO:0000313" key="3">
    <source>
        <dbReference type="Proteomes" id="UP000198356"/>
    </source>
</evidence>
<sequence length="97" mass="10321">MSDPIGKAYKPWLIASLTVLVLSLVLLAGDVTAAFINFDTKAMPIWVTVVGVLAALGIALGFAGFLGIMLVSGWASWKEGRRVQVLPPERPVEAAKE</sequence>
<keyword evidence="3" id="KW-1185">Reference proteome</keyword>
<accession>A0A239L6Y5</accession>
<protein>
    <submittedName>
        <fullName evidence="2">Uncharacterized protein</fullName>
    </submittedName>
</protein>
<feature type="transmembrane region" description="Helical" evidence="1">
    <location>
        <begin position="43"/>
        <end position="71"/>
    </location>
</feature>
<keyword evidence="1" id="KW-0812">Transmembrane</keyword>
<organism evidence="2 3">
    <name type="scientific">Granulicella rosea</name>
    <dbReference type="NCBI Taxonomy" id="474952"/>
    <lineage>
        <taxon>Bacteria</taxon>
        <taxon>Pseudomonadati</taxon>
        <taxon>Acidobacteriota</taxon>
        <taxon>Terriglobia</taxon>
        <taxon>Terriglobales</taxon>
        <taxon>Acidobacteriaceae</taxon>
        <taxon>Granulicella</taxon>
    </lineage>
</organism>
<dbReference type="AlphaFoldDB" id="A0A239L6Y5"/>
<gene>
    <name evidence="2" type="ORF">SAMN05421770_106167</name>
</gene>
<reference evidence="2 3" key="1">
    <citation type="submission" date="2017-06" db="EMBL/GenBank/DDBJ databases">
        <authorList>
            <person name="Kim H.J."/>
            <person name="Triplett B.A."/>
        </authorList>
    </citation>
    <scope>NUCLEOTIDE SEQUENCE [LARGE SCALE GENOMIC DNA]</scope>
    <source>
        <strain evidence="2 3">DSM 18704</strain>
    </source>
</reference>
<evidence type="ECO:0000256" key="1">
    <source>
        <dbReference type="SAM" id="Phobius"/>
    </source>
</evidence>
<keyword evidence="1" id="KW-1133">Transmembrane helix</keyword>
<dbReference type="EMBL" id="FZOU01000006">
    <property type="protein sequence ID" value="SNT26386.1"/>
    <property type="molecule type" value="Genomic_DNA"/>
</dbReference>
<evidence type="ECO:0000313" key="2">
    <source>
        <dbReference type="EMBL" id="SNT26386.1"/>
    </source>
</evidence>